<evidence type="ECO:0000313" key="2">
    <source>
        <dbReference type="Proteomes" id="UP000030671"/>
    </source>
</evidence>
<accession>W4JZH0</accession>
<dbReference type="GeneID" id="20666409"/>
<organism evidence="1 2">
    <name type="scientific">Heterobasidion irregulare (strain TC 32-1)</name>
    <dbReference type="NCBI Taxonomy" id="747525"/>
    <lineage>
        <taxon>Eukaryota</taxon>
        <taxon>Fungi</taxon>
        <taxon>Dikarya</taxon>
        <taxon>Basidiomycota</taxon>
        <taxon>Agaricomycotina</taxon>
        <taxon>Agaricomycetes</taxon>
        <taxon>Russulales</taxon>
        <taxon>Bondarzewiaceae</taxon>
        <taxon>Heterobasidion</taxon>
        <taxon>Heterobasidion annosum species complex</taxon>
    </lineage>
</organism>
<dbReference type="OrthoDB" id="3250044at2759"/>
<dbReference type="InParanoid" id="W4JZH0"/>
<dbReference type="eggNOG" id="ENOG502SUQ7">
    <property type="taxonomic scope" value="Eukaryota"/>
</dbReference>
<dbReference type="EMBL" id="KI925462">
    <property type="protein sequence ID" value="ETW78480.1"/>
    <property type="molecule type" value="Genomic_DNA"/>
</dbReference>
<proteinExistence type="predicted"/>
<dbReference type="AlphaFoldDB" id="W4JZH0"/>
<dbReference type="Proteomes" id="UP000030671">
    <property type="component" value="Unassembled WGS sequence"/>
</dbReference>
<dbReference type="KEGG" id="hir:HETIRDRAFT_109066"/>
<reference evidence="1 2" key="1">
    <citation type="journal article" date="2012" name="New Phytol.">
        <title>Insight into trade-off between wood decay and parasitism from the genome of a fungal forest pathogen.</title>
        <authorList>
            <person name="Olson A."/>
            <person name="Aerts A."/>
            <person name="Asiegbu F."/>
            <person name="Belbahri L."/>
            <person name="Bouzid O."/>
            <person name="Broberg A."/>
            <person name="Canback B."/>
            <person name="Coutinho P.M."/>
            <person name="Cullen D."/>
            <person name="Dalman K."/>
            <person name="Deflorio G."/>
            <person name="van Diepen L.T."/>
            <person name="Dunand C."/>
            <person name="Duplessis S."/>
            <person name="Durling M."/>
            <person name="Gonthier P."/>
            <person name="Grimwood J."/>
            <person name="Fossdal C.G."/>
            <person name="Hansson D."/>
            <person name="Henrissat B."/>
            <person name="Hietala A."/>
            <person name="Himmelstrand K."/>
            <person name="Hoffmeister D."/>
            <person name="Hogberg N."/>
            <person name="James T.Y."/>
            <person name="Karlsson M."/>
            <person name="Kohler A."/>
            <person name="Kues U."/>
            <person name="Lee Y.H."/>
            <person name="Lin Y.C."/>
            <person name="Lind M."/>
            <person name="Lindquist E."/>
            <person name="Lombard V."/>
            <person name="Lucas S."/>
            <person name="Lunden K."/>
            <person name="Morin E."/>
            <person name="Murat C."/>
            <person name="Park J."/>
            <person name="Raffaello T."/>
            <person name="Rouze P."/>
            <person name="Salamov A."/>
            <person name="Schmutz J."/>
            <person name="Solheim H."/>
            <person name="Stahlberg J."/>
            <person name="Velez H."/>
            <person name="de Vries R.P."/>
            <person name="Wiebenga A."/>
            <person name="Woodward S."/>
            <person name="Yakovlev I."/>
            <person name="Garbelotto M."/>
            <person name="Martin F."/>
            <person name="Grigoriev I.V."/>
            <person name="Stenlid J."/>
        </authorList>
    </citation>
    <scope>NUCLEOTIDE SEQUENCE [LARGE SCALE GENOMIC DNA]</scope>
    <source>
        <strain evidence="1 2">TC 32-1</strain>
    </source>
</reference>
<gene>
    <name evidence="1" type="ORF">HETIRDRAFT_109066</name>
</gene>
<dbReference type="STRING" id="747525.W4JZH0"/>
<name>W4JZH0_HETIT</name>
<keyword evidence="2" id="KW-1185">Reference proteome</keyword>
<evidence type="ECO:0000313" key="1">
    <source>
        <dbReference type="EMBL" id="ETW78480.1"/>
    </source>
</evidence>
<dbReference type="RefSeq" id="XP_009550444.1">
    <property type="nucleotide sequence ID" value="XM_009552149.1"/>
</dbReference>
<protein>
    <submittedName>
        <fullName evidence="1">Uncharacterized protein</fullName>
    </submittedName>
</protein>
<dbReference type="HOGENOM" id="CLU_1441226_0_0_1"/>
<sequence length="188" mass="21171">MAVSADRRRAQVLAKARNHEYAPVSNNAYSIPPQVHRHPPAARSRNASAIWWRQADEHSGYESIIKRSFELCRHQAITININGIRMSLTKNSDLDISNVWVKFGHTITMGEAKTQRFVAQYLEEQNIAAVHAPRVYLAFMRGDFGLIVSEYIDGQICNKSDIGVVAIAVGRCVEPLIFNRVNNTLIAR</sequence>